<evidence type="ECO:0000313" key="3">
    <source>
        <dbReference type="Proteomes" id="UP001497516"/>
    </source>
</evidence>
<dbReference type="Proteomes" id="UP001497516">
    <property type="component" value="Chromosome 4"/>
</dbReference>
<keyword evidence="1" id="KW-1133">Transmembrane helix</keyword>
<proteinExistence type="predicted"/>
<keyword evidence="3" id="KW-1185">Reference proteome</keyword>
<keyword evidence="1" id="KW-0472">Membrane</keyword>
<dbReference type="AlphaFoldDB" id="A0AAV2EA97"/>
<accession>A0AAV2EA97</accession>
<evidence type="ECO:0000313" key="2">
    <source>
        <dbReference type="EMBL" id="CAL1382697.1"/>
    </source>
</evidence>
<evidence type="ECO:0000256" key="1">
    <source>
        <dbReference type="SAM" id="Phobius"/>
    </source>
</evidence>
<gene>
    <name evidence="2" type="ORF">LTRI10_LOCUS24011</name>
</gene>
<name>A0AAV2EA97_9ROSI</name>
<organism evidence="2 3">
    <name type="scientific">Linum trigynum</name>
    <dbReference type="NCBI Taxonomy" id="586398"/>
    <lineage>
        <taxon>Eukaryota</taxon>
        <taxon>Viridiplantae</taxon>
        <taxon>Streptophyta</taxon>
        <taxon>Embryophyta</taxon>
        <taxon>Tracheophyta</taxon>
        <taxon>Spermatophyta</taxon>
        <taxon>Magnoliopsida</taxon>
        <taxon>eudicotyledons</taxon>
        <taxon>Gunneridae</taxon>
        <taxon>Pentapetalae</taxon>
        <taxon>rosids</taxon>
        <taxon>fabids</taxon>
        <taxon>Malpighiales</taxon>
        <taxon>Linaceae</taxon>
        <taxon>Linum</taxon>
    </lineage>
</organism>
<dbReference type="EMBL" id="OZ034817">
    <property type="protein sequence ID" value="CAL1382697.1"/>
    <property type="molecule type" value="Genomic_DNA"/>
</dbReference>
<reference evidence="2 3" key="1">
    <citation type="submission" date="2024-04" db="EMBL/GenBank/DDBJ databases">
        <authorList>
            <person name="Fracassetti M."/>
        </authorList>
    </citation>
    <scope>NUCLEOTIDE SEQUENCE [LARGE SCALE GENOMIC DNA]</scope>
</reference>
<keyword evidence="1" id="KW-0812">Transmembrane</keyword>
<sequence length="94" mass="10851">MDDNMIKAYEVDLGTRNANVIDLRTHNSETDDINLANTNLKVYGEDIYFRFMGLARVDGCFCNSGMEYVKTRTRPCLFTLLIYVLVCWLLLSIE</sequence>
<protein>
    <submittedName>
        <fullName evidence="2">Uncharacterized protein</fullName>
    </submittedName>
</protein>
<feature type="transmembrane region" description="Helical" evidence="1">
    <location>
        <begin position="76"/>
        <end position="93"/>
    </location>
</feature>